<feature type="transmembrane region" description="Helical" evidence="8">
    <location>
        <begin position="106"/>
        <end position="128"/>
    </location>
</feature>
<dbReference type="OrthoDB" id="9812661at2"/>
<keyword evidence="4 8" id="KW-1133">Transmembrane helix</keyword>
<evidence type="ECO:0000256" key="5">
    <source>
        <dbReference type="ARBA" id="ARBA00023136"/>
    </source>
</evidence>
<feature type="transmembrane region" description="Helical" evidence="8">
    <location>
        <begin position="374"/>
        <end position="398"/>
    </location>
</feature>
<dbReference type="GO" id="GO:0008360">
    <property type="term" value="P:regulation of cell shape"/>
    <property type="evidence" value="ECO:0007669"/>
    <property type="project" value="UniProtKB-KW"/>
</dbReference>
<dbReference type="PANTHER" id="PTHR30474">
    <property type="entry name" value="CELL CYCLE PROTEIN"/>
    <property type="match status" value="1"/>
</dbReference>
<dbReference type="Proteomes" id="UP000043763">
    <property type="component" value="Unassembled WGS sequence"/>
</dbReference>
<evidence type="ECO:0000313" key="9">
    <source>
        <dbReference type="EMBL" id="CRF33562.1"/>
    </source>
</evidence>
<feature type="transmembrane region" description="Helical" evidence="8">
    <location>
        <begin position="80"/>
        <end position="100"/>
    </location>
</feature>
<dbReference type="RefSeq" id="WP_048594748.1">
    <property type="nucleotide sequence ID" value="NZ_CVLB01000001.1"/>
</dbReference>
<keyword evidence="3" id="KW-0133">Cell shape</keyword>
<evidence type="ECO:0000256" key="1">
    <source>
        <dbReference type="ARBA" id="ARBA00004141"/>
    </source>
</evidence>
<dbReference type="GO" id="GO:0051301">
    <property type="term" value="P:cell division"/>
    <property type="evidence" value="ECO:0007669"/>
    <property type="project" value="InterPro"/>
</dbReference>
<feature type="transmembrane region" description="Helical" evidence="8">
    <location>
        <begin position="410"/>
        <end position="431"/>
    </location>
</feature>
<keyword evidence="2 8" id="KW-0812">Transmembrane</keyword>
<name>A0A0G4K7J5_9SPIR</name>
<dbReference type="Pfam" id="PF01098">
    <property type="entry name" value="FTSW_RODA_SPOVE"/>
    <property type="match status" value="2"/>
</dbReference>
<evidence type="ECO:0000256" key="3">
    <source>
        <dbReference type="ARBA" id="ARBA00022960"/>
    </source>
</evidence>
<dbReference type="NCBIfam" id="NF037961">
    <property type="entry name" value="RodA_shape"/>
    <property type="match status" value="1"/>
</dbReference>
<sequence length="438" mass="48589">MNDKKELKKLFVFDWKILAAVIFLMVTGAIAVYSSTYSPESGKTSWMFLKFIFFCATGIVLIFISMFINYTKLAEHRMSLYIPMLGVLILVLIPGVGTTVNGSSSWLFGMQPSEFGKIVVIIFLAGYLDQIGDRIKEIKYFALAGLFISIPIGLVLLQPDLGTVLVYCFIVFIMLFVGGVPTRYIIALISIGVIGLSIPMFLEYKRMSDDIDNILFNFLSQRIYIGYLAGIFLFVSALLLTLNFYMNSKYVGLLAFTFFVLFLCMGAALTFDIGLKEYQKQRLLVFMNPQLTRLSSGYNIIQSLIAVGSGGLFGEGFLNGSQSQLNFIPQQVNDFIFSNICEEWGFIGSALVVLAYAVIFIRGTMAAYFAKDRLGALIVSGVIAMFLCHVIINIGMVVGMMPITGLTLPFISSGGSSIWTFAISIGLIFNVEARRYVH</sequence>
<evidence type="ECO:0000256" key="8">
    <source>
        <dbReference type="SAM" id="Phobius"/>
    </source>
</evidence>
<evidence type="ECO:0000256" key="6">
    <source>
        <dbReference type="ARBA" id="ARBA00032370"/>
    </source>
</evidence>
<gene>
    <name evidence="9" type="ORF">BRSU_1523</name>
</gene>
<protein>
    <recommendedName>
        <fullName evidence="7">Cell wall polymerase</fullName>
    </recommendedName>
    <alternativeName>
        <fullName evidence="6">Peptidoglycan polymerase</fullName>
    </alternativeName>
</protein>
<organism evidence="9 10">
    <name type="scientific">Brachyspira suanatina</name>
    <dbReference type="NCBI Taxonomy" id="381802"/>
    <lineage>
        <taxon>Bacteria</taxon>
        <taxon>Pseudomonadati</taxon>
        <taxon>Spirochaetota</taxon>
        <taxon>Spirochaetia</taxon>
        <taxon>Brachyspirales</taxon>
        <taxon>Brachyspiraceae</taxon>
        <taxon>Brachyspira</taxon>
    </lineage>
</organism>
<dbReference type="InterPro" id="IPR001182">
    <property type="entry name" value="FtsW/RodA"/>
</dbReference>
<feature type="transmembrane region" description="Helical" evidence="8">
    <location>
        <begin position="12"/>
        <end position="34"/>
    </location>
</feature>
<dbReference type="PROSITE" id="PS00428">
    <property type="entry name" value="FTSW_RODA_SPOVE"/>
    <property type="match status" value="1"/>
</dbReference>
<feature type="transmembrane region" description="Helical" evidence="8">
    <location>
        <begin position="251"/>
        <end position="275"/>
    </location>
</feature>
<feature type="transmembrane region" description="Helical" evidence="8">
    <location>
        <begin position="223"/>
        <end position="245"/>
    </location>
</feature>
<dbReference type="PANTHER" id="PTHR30474:SF1">
    <property type="entry name" value="PEPTIDOGLYCAN GLYCOSYLTRANSFERASE MRDB"/>
    <property type="match status" value="1"/>
</dbReference>
<evidence type="ECO:0000256" key="2">
    <source>
        <dbReference type="ARBA" id="ARBA00022692"/>
    </source>
</evidence>
<accession>A0A0G4K7J5</accession>
<feature type="transmembrane region" description="Helical" evidence="8">
    <location>
        <begin position="46"/>
        <end position="68"/>
    </location>
</feature>
<comment type="subcellular location">
    <subcellularLocation>
        <location evidence="1">Membrane</location>
        <topology evidence="1">Multi-pass membrane protein</topology>
    </subcellularLocation>
</comment>
<evidence type="ECO:0000313" key="10">
    <source>
        <dbReference type="Proteomes" id="UP000043763"/>
    </source>
</evidence>
<proteinExistence type="predicted"/>
<feature type="transmembrane region" description="Helical" evidence="8">
    <location>
        <begin position="169"/>
        <end position="202"/>
    </location>
</feature>
<dbReference type="AlphaFoldDB" id="A0A0G4K7J5"/>
<feature type="transmembrane region" description="Helical" evidence="8">
    <location>
        <begin position="344"/>
        <end position="362"/>
    </location>
</feature>
<keyword evidence="5 8" id="KW-0472">Membrane</keyword>
<dbReference type="InterPro" id="IPR018365">
    <property type="entry name" value="Cell_cycle_FtsW-rel_CS"/>
</dbReference>
<keyword evidence="10" id="KW-1185">Reference proteome</keyword>
<feature type="transmembrane region" description="Helical" evidence="8">
    <location>
        <begin position="140"/>
        <end position="157"/>
    </location>
</feature>
<reference evidence="10" key="1">
    <citation type="submission" date="2015-04" db="EMBL/GenBank/DDBJ databases">
        <authorList>
            <person name="Mushtaq Mamoona"/>
        </authorList>
    </citation>
    <scope>NUCLEOTIDE SEQUENCE [LARGE SCALE GENOMIC DNA]</scope>
    <source>
        <strain evidence="10">AN4859/03</strain>
    </source>
</reference>
<dbReference type="GO" id="GO:0015648">
    <property type="term" value="F:lipid-linked peptidoglycan transporter activity"/>
    <property type="evidence" value="ECO:0007669"/>
    <property type="project" value="TreeGrafter"/>
</dbReference>
<dbReference type="EMBL" id="CVLB01000001">
    <property type="protein sequence ID" value="CRF33562.1"/>
    <property type="molecule type" value="Genomic_DNA"/>
</dbReference>
<evidence type="ECO:0000256" key="4">
    <source>
        <dbReference type="ARBA" id="ARBA00022989"/>
    </source>
</evidence>
<evidence type="ECO:0000256" key="7">
    <source>
        <dbReference type="ARBA" id="ARBA00033270"/>
    </source>
</evidence>
<dbReference type="GO" id="GO:0005886">
    <property type="term" value="C:plasma membrane"/>
    <property type="evidence" value="ECO:0007669"/>
    <property type="project" value="TreeGrafter"/>
</dbReference>
<dbReference type="GO" id="GO:0032153">
    <property type="term" value="C:cell division site"/>
    <property type="evidence" value="ECO:0007669"/>
    <property type="project" value="TreeGrafter"/>
</dbReference>